<feature type="compositionally biased region" description="Low complexity" evidence="1">
    <location>
        <begin position="32"/>
        <end position="45"/>
    </location>
</feature>
<dbReference type="PANTHER" id="PTHR13593">
    <property type="match status" value="1"/>
</dbReference>
<keyword evidence="2" id="KW-0812">Transmembrane</keyword>
<evidence type="ECO:0000256" key="3">
    <source>
        <dbReference type="SAM" id="SignalP"/>
    </source>
</evidence>
<evidence type="ECO:0000313" key="4">
    <source>
        <dbReference type="EMBL" id="KAK4139298.1"/>
    </source>
</evidence>
<gene>
    <name evidence="4" type="ORF">C8A04DRAFT_15985</name>
</gene>
<dbReference type="InterPro" id="IPR017946">
    <property type="entry name" value="PLC-like_Pdiesterase_TIM-brl"/>
</dbReference>
<sequence>MAKLTVHALLLLPFLLPLVLAAPDPNPQAEITTTSTTLTTSSSPSTPSPTPSIICNNSPDLCTRAYNNITHLGAHDSPFVRDPSTRNSVAGNQYYNATVALSAGVRLLQAQVHFSNPSSSSSSSASGEGGGDGGVLRLCHTDCRLMDAGRLEDWLGTIRVWLEGNGNEVVTLLLVNSDDRGRGVFGEAFERAGLGRYGFVPGSTSNSTTSNSSGSNSSGSNSSGSNSTGPIAWPTLQTLITANTRLVVFIASLPAVSSSAQETADSQTYPYLLNEFDHVFETAYNITDPSAFNCALDRPANTTFSSSSTSGTDNKEGTLAQQALSAGRLPLLNHFVYLQLTPDIWIPSASGVNATNSPSEADSDVGALGRHIKTCRQEWNSSSSKPVFVLVDFYNHGPAIEAVDRANGIVGVGRVKEPVPSSSSSSGEQWNQNQAWAIILASVLSAVSLAMVWYIFRNSRCWVCWGCCGQNHPEGYYRN</sequence>
<name>A0AAN6ZIP0_9PEZI</name>
<dbReference type="GO" id="GO:0006629">
    <property type="term" value="P:lipid metabolic process"/>
    <property type="evidence" value="ECO:0007669"/>
    <property type="project" value="InterPro"/>
</dbReference>
<keyword evidence="2" id="KW-0472">Membrane</keyword>
<feature type="region of interest" description="Disordered" evidence="1">
    <location>
        <begin position="203"/>
        <end position="227"/>
    </location>
</feature>
<accession>A0AAN6ZIP0</accession>
<dbReference type="Proteomes" id="UP001302676">
    <property type="component" value="Unassembled WGS sequence"/>
</dbReference>
<organism evidence="4 5">
    <name type="scientific">Dichotomopilus funicola</name>
    <dbReference type="NCBI Taxonomy" id="1934379"/>
    <lineage>
        <taxon>Eukaryota</taxon>
        <taxon>Fungi</taxon>
        <taxon>Dikarya</taxon>
        <taxon>Ascomycota</taxon>
        <taxon>Pezizomycotina</taxon>
        <taxon>Sordariomycetes</taxon>
        <taxon>Sordariomycetidae</taxon>
        <taxon>Sordariales</taxon>
        <taxon>Chaetomiaceae</taxon>
        <taxon>Dichotomopilus</taxon>
    </lineage>
</organism>
<dbReference type="EMBL" id="MU853672">
    <property type="protein sequence ID" value="KAK4139298.1"/>
    <property type="molecule type" value="Genomic_DNA"/>
</dbReference>
<dbReference type="Pfam" id="PF26146">
    <property type="entry name" value="PI-PLC_X"/>
    <property type="match status" value="3"/>
</dbReference>
<proteinExistence type="predicted"/>
<evidence type="ECO:0000256" key="1">
    <source>
        <dbReference type="SAM" id="MobiDB-lite"/>
    </source>
</evidence>
<dbReference type="InterPro" id="IPR051057">
    <property type="entry name" value="PI-PLC_domain"/>
</dbReference>
<protein>
    <submittedName>
        <fullName evidence="4">Phosphoric diester hydrolase</fullName>
    </submittedName>
</protein>
<feature type="region of interest" description="Disordered" evidence="1">
    <location>
        <begin position="30"/>
        <end position="54"/>
    </location>
</feature>
<feature type="transmembrane region" description="Helical" evidence="2">
    <location>
        <begin position="435"/>
        <end position="456"/>
    </location>
</feature>
<dbReference type="AlphaFoldDB" id="A0AAN6ZIP0"/>
<keyword evidence="4" id="KW-0378">Hydrolase</keyword>
<reference evidence="4" key="2">
    <citation type="submission" date="2023-05" db="EMBL/GenBank/DDBJ databases">
        <authorList>
            <consortium name="Lawrence Berkeley National Laboratory"/>
            <person name="Steindorff A."/>
            <person name="Hensen N."/>
            <person name="Bonometti L."/>
            <person name="Westerberg I."/>
            <person name="Brannstrom I.O."/>
            <person name="Guillou S."/>
            <person name="Cros-Aarteil S."/>
            <person name="Calhoun S."/>
            <person name="Haridas S."/>
            <person name="Kuo A."/>
            <person name="Mondo S."/>
            <person name="Pangilinan J."/>
            <person name="Riley R."/>
            <person name="Labutti K."/>
            <person name="Andreopoulos B."/>
            <person name="Lipzen A."/>
            <person name="Chen C."/>
            <person name="Yanf M."/>
            <person name="Daum C."/>
            <person name="Ng V."/>
            <person name="Clum A."/>
            <person name="Ohm R."/>
            <person name="Martin F."/>
            <person name="Silar P."/>
            <person name="Natvig D."/>
            <person name="Lalanne C."/>
            <person name="Gautier V."/>
            <person name="Ament-Velasquez S.L."/>
            <person name="Kruys A."/>
            <person name="Hutchinson M.I."/>
            <person name="Powell A.J."/>
            <person name="Barry K."/>
            <person name="Miller A.N."/>
            <person name="Grigoriev I.V."/>
            <person name="Debuchy R."/>
            <person name="Gladieux P."/>
            <person name="Thoren M.H."/>
            <person name="Johannesson H."/>
        </authorList>
    </citation>
    <scope>NUCLEOTIDE SEQUENCE</scope>
    <source>
        <strain evidence="4">CBS 141.50</strain>
    </source>
</reference>
<dbReference type="RefSeq" id="XP_062632669.1">
    <property type="nucleotide sequence ID" value="XM_062778691.1"/>
</dbReference>
<dbReference type="GO" id="GO:0008081">
    <property type="term" value="F:phosphoric diester hydrolase activity"/>
    <property type="evidence" value="ECO:0007669"/>
    <property type="project" value="InterPro"/>
</dbReference>
<feature type="chain" id="PRO_5042898141" evidence="3">
    <location>
        <begin position="22"/>
        <end position="479"/>
    </location>
</feature>
<reference evidence="4" key="1">
    <citation type="journal article" date="2023" name="Mol. Phylogenet. Evol.">
        <title>Genome-scale phylogeny and comparative genomics of the fungal order Sordariales.</title>
        <authorList>
            <person name="Hensen N."/>
            <person name="Bonometti L."/>
            <person name="Westerberg I."/>
            <person name="Brannstrom I.O."/>
            <person name="Guillou S."/>
            <person name="Cros-Aarteil S."/>
            <person name="Calhoun S."/>
            <person name="Haridas S."/>
            <person name="Kuo A."/>
            <person name="Mondo S."/>
            <person name="Pangilinan J."/>
            <person name="Riley R."/>
            <person name="LaButti K."/>
            <person name="Andreopoulos B."/>
            <person name="Lipzen A."/>
            <person name="Chen C."/>
            <person name="Yan M."/>
            <person name="Daum C."/>
            <person name="Ng V."/>
            <person name="Clum A."/>
            <person name="Steindorff A."/>
            <person name="Ohm R.A."/>
            <person name="Martin F."/>
            <person name="Silar P."/>
            <person name="Natvig D.O."/>
            <person name="Lalanne C."/>
            <person name="Gautier V."/>
            <person name="Ament-Velasquez S.L."/>
            <person name="Kruys A."/>
            <person name="Hutchinson M.I."/>
            <person name="Powell A.J."/>
            <person name="Barry K."/>
            <person name="Miller A.N."/>
            <person name="Grigoriev I.V."/>
            <person name="Debuchy R."/>
            <person name="Gladieux P."/>
            <person name="Hiltunen Thoren M."/>
            <person name="Johannesson H."/>
        </authorList>
    </citation>
    <scope>NUCLEOTIDE SEQUENCE</scope>
    <source>
        <strain evidence="4">CBS 141.50</strain>
    </source>
</reference>
<dbReference type="PANTHER" id="PTHR13593:SF80">
    <property type="entry name" value="PLC-LIKE PHOSPHODIESTERASE"/>
    <property type="match status" value="1"/>
</dbReference>
<feature type="signal peptide" evidence="3">
    <location>
        <begin position="1"/>
        <end position="21"/>
    </location>
</feature>
<evidence type="ECO:0000256" key="2">
    <source>
        <dbReference type="SAM" id="Phobius"/>
    </source>
</evidence>
<dbReference type="GeneID" id="87815304"/>
<dbReference type="Gene3D" id="3.20.20.190">
    <property type="entry name" value="Phosphatidylinositol (PI) phosphodiesterase"/>
    <property type="match status" value="1"/>
</dbReference>
<comment type="caution">
    <text evidence="4">The sequence shown here is derived from an EMBL/GenBank/DDBJ whole genome shotgun (WGS) entry which is preliminary data.</text>
</comment>
<evidence type="ECO:0000313" key="5">
    <source>
        <dbReference type="Proteomes" id="UP001302676"/>
    </source>
</evidence>
<keyword evidence="5" id="KW-1185">Reference proteome</keyword>
<dbReference type="SUPFAM" id="SSF51695">
    <property type="entry name" value="PLC-like phosphodiesterases"/>
    <property type="match status" value="1"/>
</dbReference>
<keyword evidence="2" id="KW-1133">Transmembrane helix</keyword>
<keyword evidence="3" id="KW-0732">Signal</keyword>